<evidence type="ECO:0000313" key="2">
    <source>
        <dbReference type="EMBL" id="VFJ54861.1"/>
    </source>
</evidence>
<dbReference type="PIRSF" id="PIRSF012641">
    <property type="entry name" value="UCP012641"/>
    <property type="match status" value="1"/>
</dbReference>
<gene>
    <name evidence="2" type="ORF">BECKDK2373B_GA0170837_10496</name>
</gene>
<sequence>MADGARFRPRWRGLLFGNVYYFEGIETPMKTFSCRCGQPLSFDSNRCLRCGEQVGYDPVTATFRVPDSVLHRHCANRVEHGVCNWLVAMEDTNLLCLSCRMTRIIPDLSRFGNLNRWAVLEGAKRRLLYGLLQLGLPLDGDDFGVHPPLSFHFLEDRGSNPMVAEEYVHTGHTSGVITINVAEADDVQREMARSLMNEAYRTPLGHCRHESGHYYFDRLIGRGSIDASLWRRGFLERFGDPDRDYDGALAAYYASPPPHTPEAGFISPYAQSHPLEDWAECWAHYLHILDTLETAMDNGIVLRSGSFLLPDSGSAWDNEKQGNEGEFDGWIHRWQQLAILLNELNRSMGLLDAYPFVLTRTIIEKLRFIHTLVHSATPTPTRNEAAR</sequence>
<name>A0A450SMC1_9GAMM</name>
<dbReference type="InterPro" id="IPR031321">
    <property type="entry name" value="UCP012641"/>
</dbReference>
<dbReference type="Gene3D" id="3.40.390.70">
    <property type="match status" value="1"/>
</dbReference>
<evidence type="ECO:0000259" key="1">
    <source>
        <dbReference type="Pfam" id="PF10005"/>
    </source>
</evidence>
<organism evidence="2">
    <name type="scientific">Candidatus Kentrum sp. DK</name>
    <dbReference type="NCBI Taxonomy" id="2126562"/>
    <lineage>
        <taxon>Bacteria</taxon>
        <taxon>Pseudomonadati</taxon>
        <taxon>Pseudomonadota</taxon>
        <taxon>Gammaproteobacteria</taxon>
        <taxon>Candidatus Kentrum</taxon>
    </lineage>
</organism>
<reference evidence="2" key="1">
    <citation type="submission" date="2019-02" db="EMBL/GenBank/DDBJ databases">
        <authorList>
            <person name="Gruber-Vodicka R. H."/>
            <person name="Seah K. B. B."/>
        </authorList>
    </citation>
    <scope>NUCLEOTIDE SEQUENCE</scope>
    <source>
        <strain evidence="2">BECK_DK47</strain>
    </source>
</reference>
<dbReference type="AlphaFoldDB" id="A0A450SMC1"/>
<feature type="domain" description="Zinc-ribbon" evidence="1">
    <location>
        <begin position="32"/>
        <end position="109"/>
    </location>
</feature>
<dbReference type="EMBL" id="CAADEX010000049">
    <property type="protein sequence ID" value="VFJ54861.1"/>
    <property type="molecule type" value="Genomic_DNA"/>
</dbReference>
<dbReference type="Pfam" id="PF15887">
    <property type="entry name" value="Peptidase_Mx"/>
    <property type="match status" value="1"/>
</dbReference>
<dbReference type="Pfam" id="PF10005">
    <property type="entry name" value="Zn_ribbon_DZR_6"/>
    <property type="match status" value="1"/>
</dbReference>
<protein>
    <recommendedName>
        <fullName evidence="1">Zinc-ribbon domain-containing protein</fullName>
    </recommendedName>
</protein>
<accession>A0A450SMC1</accession>
<dbReference type="InterPro" id="IPR011201">
    <property type="entry name" value="Zinc-ribbon_6_bact"/>
</dbReference>
<proteinExistence type="predicted"/>